<evidence type="ECO:0008006" key="3">
    <source>
        <dbReference type="Google" id="ProtNLM"/>
    </source>
</evidence>
<accession>A0ABY5D585</accession>
<dbReference type="SUPFAM" id="SSF51905">
    <property type="entry name" value="FAD/NAD(P)-binding domain"/>
    <property type="match status" value="1"/>
</dbReference>
<dbReference type="EMBL" id="CP099837">
    <property type="protein sequence ID" value="USY18035.1"/>
    <property type="molecule type" value="Genomic_DNA"/>
</dbReference>
<proteinExistence type="predicted"/>
<reference evidence="1" key="1">
    <citation type="submission" date="2022-06" db="EMBL/GenBank/DDBJ databases">
        <authorList>
            <person name="Ping M."/>
        </authorList>
    </citation>
    <scope>NUCLEOTIDE SEQUENCE</scope>
    <source>
        <strain evidence="1">JCM11759T</strain>
    </source>
</reference>
<evidence type="ECO:0000313" key="2">
    <source>
        <dbReference type="Proteomes" id="UP001055940"/>
    </source>
</evidence>
<dbReference type="InterPro" id="IPR036188">
    <property type="entry name" value="FAD/NAD-bd_sf"/>
</dbReference>
<dbReference type="Gene3D" id="3.50.50.60">
    <property type="entry name" value="FAD/NAD(P)-binding domain"/>
    <property type="match status" value="2"/>
</dbReference>
<dbReference type="RefSeq" id="WP_254417511.1">
    <property type="nucleotide sequence ID" value="NZ_BAAAJB010000077.1"/>
</dbReference>
<gene>
    <name evidence="1" type="ORF">NE857_22225</name>
</gene>
<keyword evidence="2" id="KW-1185">Reference proteome</keyword>
<evidence type="ECO:0000313" key="1">
    <source>
        <dbReference type="EMBL" id="USY18035.1"/>
    </source>
</evidence>
<name>A0ABY5D585_9ACTN</name>
<protein>
    <recommendedName>
        <fullName evidence="3">Styrene monooxygenase StyA putative substrate binding domain-containing protein</fullName>
    </recommendedName>
</protein>
<organism evidence="1 2">
    <name type="scientific">Nocardiopsis exhalans</name>
    <dbReference type="NCBI Taxonomy" id="163604"/>
    <lineage>
        <taxon>Bacteria</taxon>
        <taxon>Bacillati</taxon>
        <taxon>Actinomycetota</taxon>
        <taxon>Actinomycetes</taxon>
        <taxon>Streptosporangiales</taxon>
        <taxon>Nocardiopsidaceae</taxon>
        <taxon>Nocardiopsis</taxon>
    </lineage>
</organism>
<sequence>MSRIMIAGAGHAGLGLATHLVRSDADLHVDLYTIHTTEELLRAPRLTQMSFPTVYELEQNAHLDFWSGLSPVFRDISFAVSPGDGTRQSFVGQQRRVGTAIDHGAKTAAWLQQVERQDTNPGGAFIHVQTVQAQTLAWFAKSGMYDLVIVATGDSDTQLGSLFSQVSVSPTTRVIVQAHFEGAPSGPDVQVTTTPHGEIFAYPVLAAHWEPAQPGQEAPAPELVPATAVQVYARAGGPMDPTTEGVTFSRRAENLSAGWAHAHRTLAEHTPELAAWAAQAPCLEQSRLLRPITPRVRRPLTQLNGTPVLGIGDVVLTVDPTSGQGANASTRVAHVVAEHILARLEQGKPLADAAFLEGAYQDYWDQHGQHTSVFNNLVTDFWSGKLPPYMTERFAHNFTDQDQADRMVVGWDDPSTLDWLLTP</sequence>
<dbReference type="Proteomes" id="UP001055940">
    <property type="component" value="Chromosome"/>
</dbReference>